<dbReference type="CDD" id="cd00084">
    <property type="entry name" value="HMG-box_SF"/>
    <property type="match status" value="1"/>
</dbReference>
<protein>
    <recommendedName>
        <fullName evidence="4">HMG box domain-containing protein</fullName>
    </recommendedName>
</protein>
<dbReference type="OrthoDB" id="1919336at2759"/>
<dbReference type="InterPro" id="IPR036910">
    <property type="entry name" value="HMG_box_dom_sf"/>
</dbReference>
<keyword evidence="2" id="KW-0539">Nucleus</keyword>
<feature type="compositionally biased region" description="Basic residues" evidence="3">
    <location>
        <begin position="59"/>
        <end position="94"/>
    </location>
</feature>
<dbReference type="PANTHER" id="PTHR48112:SF22">
    <property type="entry name" value="MITOCHONDRIAL TRANSCRIPTION FACTOR A, ISOFORM B"/>
    <property type="match status" value="1"/>
</dbReference>
<dbReference type="PANTHER" id="PTHR48112">
    <property type="entry name" value="HIGH MOBILITY GROUP PROTEIN DSP1"/>
    <property type="match status" value="1"/>
</dbReference>
<organism evidence="5 6">
    <name type="scientific">Coemansia erecta</name>
    <dbReference type="NCBI Taxonomy" id="147472"/>
    <lineage>
        <taxon>Eukaryota</taxon>
        <taxon>Fungi</taxon>
        <taxon>Fungi incertae sedis</taxon>
        <taxon>Zoopagomycota</taxon>
        <taxon>Kickxellomycotina</taxon>
        <taxon>Kickxellomycetes</taxon>
        <taxon>Kickxellales</taxon>
        <taxon>Kickxellaceae</taxon>
        <taxon>Coemansia</taxon>
    </lineage>
</organism>
<sequence length="299" mass="32867">MLLRVQRLFTRLAVSNRVVLARGISHSAVVSKTAAAAAAAAATAGRKKSVARIPATKAAKPKATKKPKAAKKPKAKKPKAKQVKAKKPKAKQPTKKATLEAMLAKKRPLLALPPRAPASSYNIFKSERFSEIAKSHGGGSPTEVMASVSRSVSQMWRDMDAATKQEYSAKLAKQRSEHAAELRRWWSTVDRALVDLENKRRRRHNLRLARGGTAKRSDRLALLHDPFAPKRPPTPYCLFVAERIKGMAGANVGEMSARLAAEWNAMGEAQKAPYASEFGERKAQFEKDLERYKAGLVRS</sequence>
<dbReference type="Gene3D" id="1.10.30.10">
    <property type="entry name" value="High mobility group box domain"/>
    <property type="match status" value="2"/>
</dbReference>
<accession>A0A9W7XTF6</accession>
<dbReference type="PROSITE" id="PS50118">
    <property type="entry name" value="HMG_BOX_2"/>
    <property type="match status" value="2"/>
</dbReference>
<dbReference type="SUPFAM" id="SSF47095">
    <property type="entry name" value="HMG-box"/>
    <property type="match status" value="2"/>
</dbReference>
<evidence type="ECO:0000256" key="3">
    <source>
        <dbReference type="SAM" id="MobiDB-lite"/>
    </source>
</evidence>
<evidence type="ECO:0000256" key="2">
    <source>
        <dbReference type="PROSITE-ProRule" id="PRU00267"/>
    </source>
</evidence>
<dbReference type="InterPro" id="IPR050342">
    <property type="entry name" value="HMGB"/>
</dbReference>
<name>A0A9W7XTF6_9FUNG</name>
<dbReference type="GO" id="GO:0030527">
    <property type="term" value="F:structural constituent of chromatin"/>
    <property type="evidence" value="ECO:0007669"/>
    <property type="project" value="InterPro"/>
</dbReference>
<dbReference type="GO" id="GO:0006357">
    <property type="term" value="P:regulation of transcription by RNA polymerase II"/>
    <property type="evidence" value="ECO:0007669"/>
    <property type="project" value="TreeGrafter"/>
</dbReference>
<dbReference type="Proteomes" id="UP001149813">
    <property type="component" value="Unassembled WGS sequence"/>
</dbReference>
<dbReference type="GO" id="GO:0003677">
    <property type="term" value="F:DNA binding"/>
    <property type="evidence" value="ECO:0007669"/>
    <property type="project" value="UniProtKB-UniRule"/>
</dbReference>
<feature type="region of interest" description="Disordered" evidence="3">
    <location>
        <begin position="45"/>
        <end position="96"/>
    </location>
</feature>
<gene>
    <name evidence="5" type="ORF">LPJ53_004920</name>
</gene>
<dbReference type="InterPro" id="IPR005819">
    <property type="entry name" value="H1/H5"/>
</dbReference>
<keyword evidence="1 2" id="KW-0238">DNA-binding</keyword>
<dbReference type="PRINTS" id="PR00624">
    <property type="entry name" value="HISTONEH5"/>
</dbReference>
<evidence type="ECO:0000313" key="6">
    <source>
        <dbReference type="Proteomes" id="UP001149813"/>
    </source>
</evidence>
<comment type="caution">
    <text evidence="5">The sequence shown here is derived from an EMBL/GenBank/DDBJ whole genome shotgun (WGS) entry which is preliminary data.</text>
</comment>
<feature type="DNA-binding region" description="HMG box" evidence="2">
    <location>
        <begin position="229"/>
        <end position="293"/>
    </location>
</feature>
<dbReference type="InterPro" id="IPR009071">
    <property type="entry name" value="HMG_box_dom"/>
</dbReference>
<dbReference type="Pfam" id="PF00505">
    <property type="entry name" value="HMG_box"/>
    <property type="match status" value="2"/>
</dbReference>
<dbReference type="GO" id="GO:0005634">
    <property type="term" value="C:nucleus"/>
    <property type="evidence" value="ECO:0007669"/>
    <property type="project" value="UniProtKB-UniRule"/>
</dbReference>
<dbReference type="AlphaFoldDB" id="A0A9W7XTF6"/>
<dbReference type="EMBL" id="JANBOJ010000257">
    <property type="protein sequence ID" value="KAJ1720451.1"/>
    <property type="molecule type" value="Genomic_DNA"/>
</dbReference>
<evidence type="ECO:0000259" key="4">
    <source>
        <dbReference type="PROSITE" id="PS50118"/>
    </source>
</evidence>
<feature type="domain" description="HMG box" evidence="4">
    <location>
        <begin position="114"/>
        <end position="186"/>
    </location>
</feature>
<feature type="domain" description="HMG box" evidence="4">
    <location>
        <begin position="229"/>
        <end position="293"/>
    </location>
</feature>
<dbReference type="GO" id="GO:0006334">
    <property type="term" value="P:nucleosome assembly"/>
    <property type="evidence" value="ECO:0007669"/>
    <property type="project" value="InterPro"/>
</dbReference>
<evidence type="ECO:0000313" key="5">
    <source>
        <dbReference type="EMBL" id="KAJ1720451.1"/>
    </source>
</evidence>
<proteinExistence type="predicted"/>
<keyword evidence="6" id="KW-1185">Reference proteome</keyword>
<reference evidence="5" key="1">
    <citation type="submission" date="2022-07" db="EMBL/GenBank/DDBJ databases">
        <title>Phylogenomic reconstructions and comparative analyses of Kickxellomycotina fungi.</title>
        <authorList>
            <person name="Reynolds N.K."/>
            <person name="Stajich J.E."/>
            <person name="Barry K."/>
            <person name="Grigoriev I.V."/>
            <person name="Crous P."/>
            <person name="Smith M.E."/>
        </authorList>
    </citation>
    <scope>NUCLEOTIDE SEQUENCE</scope>
    <source>
        <strain evidence="5">NBRC 32514</strain>
    </source>
</reference>
<feature type="DNA-binding region" description="HMG box" evidence="2">
    <location>
        <begin position="114"/>
        <end position="186"/>
    </location>
</feature>
<dbReference type="GO" id="GO:0000786">
    <property type="term" value="C:nucleosome"/>
    <property type="evidence" value="ECO:0007669"/>
    <property type="project" value="InterPro"/>
</dbReference>
<dbReference type="SMART" id="SM00398">
    <property type="entry name" value="HMG"/>
    <property type="match status" value="2"/>
</dbReference>
<evidence type="ECO:0000256" key="1">
    <source>
        <dbReference type="ARBA" id="ARBA00023125"/>
    </source>
</evidence>